<comment type="caution">
    <text evidence="1">The sequence shown here is derived from an EMBL/GenBank/DDBJ whole genome shotgun (WGS) entry which is preliminary data.</text>
</comment>
<gene>
    <name evidence="1" type="ORF">D9613_010741</name>
</gene>
<protein>
    <submittedName>
        <fullName evidence="1">Uncharacterized protein</fullName>
    </submittedName>
</protein>
<accession>A0A8H4VKI7</accession>
<dbReference type="InterPro" id="IPR032675">
    <property type="entry name" value="LRR_dom_sf"/>
</dbReference>
<reference evidence="1 2" key="1">
    <citation type="submission" date="2019-12" db="EMBL/GenBank/DDBJ databases">
        <authorList>
            <person name="Floudas D."/>
            <person name="Bentzer J."/>
            <person name="Ahren D."/>
            <person name="Johansson T."/>
            <person name="Persson P."/>
            <person name="Tunlid A."/>
        </authorList>
    </citation>
    <scope>NUCLEOTIDE SEQUENCE [LARGE SCALE GENOMIC DNA]</scope>
    <source>
        <strain evidence="1 2">CBS 102.39</strain>
    </source>
</reference>
<dbReference type="AlphaFoldDB" id="A0A8H4VKI7"/>
<dbReference type="Proteomes" id="UP000521872">
    <property type="component" value="Unassembled WGS sequence"/>
</dbReference>
<sequence length="332" mass="37254">MPRPFPTNALSPWEDITSTEINLLKKIHCRTVTQLDVGWQAISPQCFVEVMRACALSLELAAFRVHVGARTSDVIHMPAFLFEMPRLEHLSVEIENVTELPPRFLTMFCMPGLKRLEIKNLNREKCIPWDLSHITWLITSSCASLDCLILANVNKVIKKSVKGSSRLHTFHTRCDNPDEAIWDAPLRREQRNNDLLNLLRAIPSATRLCLPASIPLQPEATNMIATGALIPRVEHFQASFTDPDLMLAMLRRRNGTWTSSSKRPDSRISQFKIVNLTILSRAEAVGGPTKVSPKQVKKVKKLVKRCIKPEGDGQTVVPKSFVCTCKACPGCL</sequence>
<proteinExistence type="predicted"/>
<name>A0A8H4VKI7_9AGAR</name>
<keyword evidence="2" id="KW-1185">Reference proteome</keyword>
<dbReference type="Gene3D" id="3.80.10.10">
    <property type="entry name" value="Ribonuclease Inhibitor"/>
    <property type="match status" value="1"/>
</dbReference>
<evidence type="ECO:0000313" key="1">
    <source>
        <dbReference type="EMBL" id="KAF4613002.1"/>
    </source>
</evidence>
<organism evidence="1 2">
    <name type="scientific">Agrocybe pediades</name>
    <dbReference type="NCBI Taxonomy" id="84607"/>
    <lineage>
        <taxon>Eukaryota</taxon>
        <taxon>Fungi</taxon>
        <taxon>Dikarya</taxon>
        <taxon>Basidiomycota</taxon>
        <taxon>Agaricomycotina</taxon>
        <taxon>Agaricomycetes</taxon>
        <taxon>Agaricomycetidae</taxon>
        <taxon>Agaricales</taxon>
        <taxon>Agaricineae</taxon>
        <taxon>Strophariaceae</taxon>
        <taxon>Agrocybe</taxon>
    </lineage>
</organism>
<evidence type="ECO:0000313" key="2">
    <source>
        <dbReference type="Proteomes" id="UP000521872"/>
    </source>
</evidence>
<dbReference type="EMBL" id="JAACJL010000046">
    <property type="protein sequence ID" value="KAF4613002.1"/>
    <property type="molecule type" value="Genomic_DNA"/>
</dbReference>